<name>A0A915D9V0_9BILA</name>
<feature type="compositionally biased region" description="Basic and acidic residues" evidence="1">
    <location>
        <begin position="578"/>
        <end position="593"/>
    </location>
</feature>
<sequence length="805" mass="89248">MAGMPNPSNTRGYFLGGTVQPSNSSHLIGSGAGQVSTVANTAMGSPSCAKNRRKAVLTVDAKTTEILIASESICALFRLKDRSLIGKKLAQVFQWKIRRCIARLLLIPKTNSQWKMRLKPVYGKPVDILDADGNKSTICLWKCSVILRSPSAYLPSSCLNAENIVNKASLNASDFLLKATSKTPLKTCQNDTSDLVDNCKEYQTKPASPSNLSCNSELKAGVPQRSKSTCANYSPYLNVLHENSEESQFSQHSNSKTSQESNEQNSQTACQSCRAPSETNNNNSIGHKSDHCNQQLDGKRNMVESRRSYQTGMPQMEWTDQWRRGFQFSQYRRKYIRNGLKQSHIGHHLIQNDRLEIDQHNDCPLSFGKNRESGSQHLLKMSNGAANTDNGGGTMQCILGAKGRIFRTDDKIHRLIPRLQIGIEWDNKTQMCCGTTIKRNGIPFSIVLHSDCDHDSGVANSFDLEIRSLSSINGVITITDSGLLYAYNENFLHELAGCELNTPAEKNEMDIKELIPDFYNYFEEAQKQQRLNEDKYFSCEDFNSNKRQLSKNSIEDEESDGSSTTSTTTAHSRNVSGQDHESSEQNGDKDFSRTHPLGSSHQDILPGTYLGLVKHVDGGRIPVKIEVTAVEISSNPKLFNVCVGFDRSNDYGFNQMGSSSEEEDAHSEIEKSNSGVKLNHPALAKMAKFPNMCYSASNCFSSTSDSLNSDEAPKFSVGGAFGTLRECDSDSAVDFIATKALADDLHSSASELKPQDAMLQDRGVLEDENNDAVRGEYSKHYDTFQLIGMELSDLSNWPQEKILDY</sequence>
<dbReference type="WBParaSite" id="jg17088">
    <property type="protein sequence ID" value="jg17088"/>
    <property type="gene ID" value="jg17088"/>
</dbReference>
<feature type="region of interest" description="Disordered" evidence="1">
    <location>
        <begin position="548"/>
        <end position="600"/>
    </location>
</feature>
<organism evidence="2 3">
    <name type="scientific">Ditylenchus dipsaci</name>
    <dbReference type="NCBI Taxonomy" id="166011"/>
    <lineage>
        <taxon>Eukaryota</taxon>
        <taxon>Metazoa</taxon>
        <taxon>Ecdysozoa</taxon>
        <taxon>Nematoda</taxon>
        <taxon>Chromadorea</taxon>
        <taxon>Rhabditida</taxon>
        <taxon>Tylenchina</taxon>
        <taxon>Tylenchomorpha</taxon>
        <taxon>Sphaerularioidea</taxon>
        <taxon>Anguinidae</taxon>
        <taxon>Anguininae</taxon>
        <taxon>Ditylenchus</taxon>
    </lineage>
</organism>
<feature type="region of interest" description="Disordered" evidence="1">
    <location>
        <begin position="244"/>
        <end position="297"/>
    </location>
</feature>
<proteinExistence type="predicted"/>
<evidence type="ECO:0000313" key="2">
    <source>
        <dbReference type="Proteomes" id="UP000887574"/>
    </source>
</evidence>
<dbReference type="Gene3D" id="3.30.450.20">
    <property type="entry name" value="PAS domain"/>
    <property type="match status" value="1"/>
</dbReference>
<accession>A0A915D9V0</accession>
<feature type="compositionally biased region" description="Polar residues" evidence="1">
    <location>
        <begin position="246"/>
        <end position="271"/>
    </location>
</feature>
<evidence type="ECO:0000313" key="3">
    <source>
        <dbReference type="WBParaSite" id="jg17088"/>
    </source>
</evidence>
<keyword evidence="2" id="KW-1185">Reference proteome</keyword>
<dbReference type="AlphaFoldDB" id="A0A915D9V0"/>
<dbReference type="Proteomes" id="UP000887574">
    <property type="component" value="Unplaced"/>
</dbReference>
<reference evidence="3" key="1">
    <citation type="submission" date="2022-11" db="UniProtKB">
        <authorList>
            <consortium name="WormBaseParasite"/>
        </authorList>
    </citation>
    <scope>IDENTIFICATION</scope>
</reference>
<feature type="compositionally biased region" description="Basic and acidic residues" evidence="1">
    <location>
        <begin position="287"/>
        <end position="297"/>
    </location>
</feature>
<protein>
    <submittedName>
        <fullName evidence="3">Uncharacterized protein</fullName>
    </submittedName>
</protein>
<feature type="compositionally biased region" description="Polar residues" evidence="1">
    <location>
        <begin position="277"/>
        <end position="286"/>
    </location>
</feature>
<evidence type="ECO:0000256" key="1">
    <source>
        <dbReference type="SAM" id="MobiDB-lite"/>
    </source>
</evidence>